<comment type="caution">
    <text evidence="1">The sequence shown here is derived from an EMBL/GenBank/DDBJ whole genome shotgun (WGS) entry which is preliminary data.</text>
</comment>
<keyword evidence="2" id="KW-1185">Reference proteome</keyword>
<dbReference type="AlphaFoldDB" id="A0A232ETD8"/>
<proteinExistence type="predicted"/>
<dbReference type="Proteomes" id="UP000215335">
    <property type="component" value="Unassembled WGS sequence"/>
</dbReference>
<protein>
    <submittedName>
        <fullName evidence="1">Uncharacterized protein</fullName>
    </submittedName>
</protein>
<reference evidence="1 2" key="1">
    <citation type="journal article" date="2017" name="Curr. Biol.">
        <title>The Evolution of Venom by Co-option of Single-Copy Genes.</title>
        <authorList>
            <person name="Martinson E.O."/>
            <person name="Mrinalini"/>
            <person name="Kelkar Y.D."/>
            <person name="Chang C.H."/>
            <person name="Werren J.H."/>
        </authorList>
    </citation>
    <scope>NUCLEOTIDE SEQUENCE [LARGE SCALE GENOMIC DNA]</scope>
    <source>
        <strain evidence="1 2">Alberta</strain>
        <tissue evidence="1">Whole body</tissue>
    </source>
</reference>
<evidence type="ECO:0000313" key="1">
    <source>
        <dbReference type="EMBL" id="OXU21630.1"/>
    </source>
</evidence>
<sequence>MHNAANTNISTSNSWKDDFTFNKVNFTALTNSETLYNEYIDDVKSETTLSYTNLTACDKAISFLTATSDSNKHNFGEETLNDMVDVHGRSTDAGLNYFTINNEATLLYGNNTLNLIDETLSNVDTQNSDRWINIHANSDNNHLHYMTDSINHLALPNSKDNFIPNKDNFTAQNDSEFRDNAGSTITQATFLPTIVTYPITAPTILSTDQSDSNINELISMYCNNCDLNYPWNISYRKNSNCPICETKRILRCAKCKRQYGRYQNLKNHVIQKCLPKMLHECSQSTYTDSSLSLIVHEKKKSLPKRRCQNSKSQLILKCSACYQSKKSCRALLPKTAMQAILVSILWNRIFKSKKYLTKHKKISCKRKLIQVRRDHI</sequence>
<name>A0A232ETD8_9HYME</name>
<dbReference type="EMBL" id="NNAY01002283">
    <property type="protein sequence ID" value="OXU21630.1"/>
    <property type="molecule type" value="Genomic_DNA"/>
</dbReference>
<gene>
    <name evidence="1" type="ORF">TSAR_009811</name>
</gene>
<evidence type="ECO:0000313" key="2">
    <source>
        <dbReference type="Proteomes" id="UP000215335"/>
    </source>
</evidence>
<organism evidence="1 2">
    <name type="scientific">Trichomalopsis sarcophagae</name>
    <dbReference type="NCBI Taxonomy" id="543379"/>
    <lineage>
        <taxon>Eukaryota</taxon>
        <taxon>Metazoa</taxon>
        <taxon>Ecdysozoa</taxon>
        <taxon>Arthropoda</taxon>
        <taxon>Hexapoda</taxon>
        <taxon>Insecta</taxon>
        <taxon>Pterygota</taxon>
        <taxon>Neoptera</taxon>
        <taxon>Endopterygota</taxon>
        <taxon>Hymenoptera</taxon>
        <taxon>Apocrita</taxon>
        <taxon>Proctotrupomorpha</taxon>
        <taxon>Chalcidoidea</taxon>
        <taxon>Pteromalidae</taxon>
        <taxon>Pteromalinae</taxon>
        <taxon>Trichomalopsis</taxon>
    </lineage>
</organism>
<accession>A0A232ETD8</accession>